<name>A0ABU1JRM9_9PROT</name>
<accession>A0ABU1JRM9</accession>
<proteinExistence type="predicted"/>
<evidence type="ECO:0000313" key="2">
    <source>
        <dbReference type="EMBL" id="MDR6290235.1"/>
    </source>
</evidence>
<protein>
    <recommendedName>
        <fullName evidence="1">Putative adhesin Stv domain-containing protein</fullName>
    </recommendedName>
</protein>
<keyword evidence="3" id="KW-1185">Reference proteome</keyword>
<sequence>MTDDAVAKVEIGKYLYVWKKGANSPAAPTALITAHGMGTLINPKKPMKRKGAATVPNLHFFVPHGHVVNDLGLSSFIDRTVNQTLTPENCPEYLLTKYTNTDYESKLSFWRKHNGKNENYHTVSYSRGLVDYDIITIRSRFDFKGQVGVPLSEILDELETANHQYTDIYCAFCRGSKPDPTAEATGTIPAGAAGGAATP</sequence>
<evidence type="ECO:0000259" key="1">
    <source>
        <dbReference type="Pfam" id="PF21527"/>
    </source>
</evidence>
<dbReference type="EMBL" id="JAVDPW010000004">
    <property type="protein sequence ID" value="MDR6290235.1"/>
    <property type="molecule type" value="Genomic_DNA"/>
</dbReference>
<dbReference type="RefSeq" id="WP_309794706.1">
    <property type="nucleotide sequence ID" value="NZ_JAVDPW010000004.1"/>
</dbReference>
<feature type="domain" description="Putative adhesin Stv" evidence="1">
    <location>
        <begin position="30"/>
        <end position="174"/>
    </location>
</feature>
<dbReference type="InterPro" id="IPR049002">
    <property type="entry name" value="Stv"/>
</dbReference>
<dbReference type="Pfam" id="PF21527">
    <property type="entry name" value="Stv"/>
    <property type="match status" value="1"/>
</dbReference>
<gene>
    <name evidence="2" type="ORF">E9232_002756</name>
</gene>
<organism evidence="2 3">
    <name type="scientific">Inquilinus ginsengisoli</name>
    <dbReference type="NCBI Taxonomy" id="363840"/>
    <lineage>
        <taxon>Bacteria</taxon>
        <taxon>Pseudomonadati</taxon>
        <taxon>Pseudomonadota</taxon>
        <taxon>Alphaproteobacteria</taxon>
        <taxon>Rhodospirillales</taxon>
        <taxon>Rhodospirillaceae</taxon>
        <taxon>Inquilinus</taxon>
    </lineage>
</organism>
<reference evidence="2 3" key="1">
    <citation type="submission" date="2023-07" db="EMBL/GenBank/DDBJ databases">
        <title>Sorghum-associated microbial communities from plants grown in Nebraska, USA.</title>
        <authorList>
            <person name="Schachtman D."/>
        </authorList>
    </citation>
    <scope>NUCLEOTIDE SEQUENCE [LARGE SCALE GENOMIC DNA]</scope>
    <source>
        <strain evidence="2 3">584</strain>
    </source>
</reference>
<comment type="caution">
    <text evidence="2">The sequence shown here is derived from an EMBL/GenBank/DDBJ whole genome shotgun (WGS) entry which is preliminary data.</text>
</comment>
<evidence type="ECO:0000313" key="3">
    <source>
        <dbReference type="Proteomes" id="UP001262410"/>
    </source>
</evidence>
<dbReference type="Proteomes" id="UP001262410">
    <property type="component" value="Unassembled WGS sequence"/>
</dbReference>